<organism evidence="2 3">
    <name type="scientific">Paraburkholderia antibiotica</name>
    <dbReference type="NCBI Taxonomy" id="2728839"/>
    <lineage>
        <taxon>Bacteria</taxon>
        <taxon>Pseudomonadati</taxon>
        <taxon>Pseudomonadota</taxon>
        <taxon>Betaproteobacteria</taxon>
        <taxon>Burkholderiales</taxon>
        <taxon>Burkholderiaceae</taxon>
        <taxon>Paraburkholderia</taxon>
    </lineage>
</organism>
<gene>
    <name evidence="2" type="ORF">HHL14_29240</name>
</gene>
<comment type="caution">
    <text evidence="2">The sequence shown here is derived from an EMBL/GenBank/DDBJ whole genome shotgun (WGS) entry which is preliminary data.</text>
</comment>
<reference evidence="2 3" key="1">
    <citation type="submission" date="2020-04" db="EMBL/GenBank/DDBJ databases">
        <title>Paraburkholderia sp. G-4-1-8 isolated from soil.</title>
        <authorList>
            <person name="Dahal R.H."/>
        </authorList>
    </citation>
    <scope>NUCLEOTIDE SEQUENCE [LARGE SCALE GENOMIC DNA]</scope>
    <source>
        <strain evidence="2 3">G-4-1-8</strain>
    </source>
</reference>
<dbReference type="AlphaFoldDB" id="A0A7Y0A1R5"/>
<dbReference type="Proteomes" id="UP000583127">
    <property type="component" value="Unassembled WGS sequence"/>
</dbReference>
<dbReference type="EMBL" id="JABBFZ010000027">
    <property type="protein sequence ID" value="NML34897.1"/>
    <property type="molecule type" value="Genomic_DNA"/>
</dbReference>
<evidence type="ECO:0000313" key="3">
    <source>
        <dbReference type="Proteomes" id="UP000583127"/>
    </source>
</evidence>
<name>A0A7Y0A1R5_9BURK</name>
<evidence type="ECO:0000313" key="2">
    <source>
        <dbReference type="EMBL" id="NML34897.1"/>
    </source>
</evidence>
<evidence type="ECO:0000256" key="1">
    <source>
        <dbReference type="SAM" id="Phobius"/>
    </source>
</evidence>
<dbReference type="RefSeq" id="WP_169501085.1">
    <property type="nucleotide sequence ID" value="NZ_JABBFZ010000027.1"/>
</dbReference>
<keyword evidence="1" id="KW-0472">Membrane</keyword>
<keyword evidence="1" id="KW-0812">Transmembrane</keyword>
<sequence length="62" mass="6630">MSTIHEVHDGCTTLISDIGRDRLATEQRMNRTTGIHTAIFAGSAIGMVVTFAALVIKQLMGA</sequence>
<keyword evidence="1" id="KW-1133">Transmembrane helix</keyword>
<keyword evidence="3" id="KW-1185">Reference proteome</keyword>
<proteinExistence type="predicted"/>
<protein>
    <submittedName>
        <fullName evidence="2">Uncharacterized protein</fullName>
    </submittedName>
</protein>
<feature type="transmembrane region" description="Helical" evidence="1">
    <location>
        <begin position="35"/>
        <end position="56"/>
    </location>
</feature>
<accession>A0A7Y0A1R5</accession>